<dbReference type="SUPFAM" id="SSF55486">
    <property type="entry name" value="Metalloproteases ('zincins'), catalytic domain"/>
    <property type="match status" value="1"/>
</dbReference>
<dbReference type="eggNOG" id="COG5549">
    <property type="taxonomic scope" value="Bacteria"/>
</dbReference>
<dbReference type="Pfam" id="PF12388">
    <property type="entry name" value="Peptidase_M57"/>
    <property type="match status" value="1"/>
</dbReference>
<dbReference type="InterPro" id="IPR024653">
    <property type="entry name" value="Peptidase_M10/M27/M57"/>
</dbReference>
<keyword evidence="1" id="KW-0645">Protease</keyword>
<dbReference type="AlphaFoldDB" id="L8JYD5"/>
<dbReference type="Gene3D" id="3.40.390.10">
    <property type="entry name" value="Collagenase (Catalytic Domain)"/>
    <property type="match status" value="1"/>
</dbReference>
<name>L8JYD5_9BACT</name>
<dbReference type="PATRIC" id="fig|1237149.3.peg.742"/>
<dbReference type="GO" id="GO:0006508">
    <property type="term" value="P:proteolysis"/>
    <property type="evidence" value="ECO:0007669"/>
    <property type="project" value="UniProtKB-KW"/>
</dbReference>
<gene>
    <name evidence="1" type="ORF">C900_05227</name>
</gene>
<keyword evidence="1" id="KW-0378">Hydrolase</keyword>
<proteinExistence type="predicted"/>
<evidence type="ECO:0000313" key="2">
    <source>
        <dbReference type="Proteomes" id="UP000011135"/>
    </source>
</evidence>
<accession>L8JYD5</accession>
<protein>
    <submittedName>
        <fullName evidence="1">Milk-clotting protease</fullName>
    </submittedName>
</protein>
<dbReference type="EMBL" id="AMZN01000008">
    <property type="protein sequence ID" value="ELR73178.1"/>
    <property type="molecule type" value="Genomic_DNA"/>
</dbReference>
<dbReference type="GO" id="GO:0008237">
    <property type="term" value="F:metallopeptidase activity"/>
    <property type="evidence" value="ECO:0007669"/>
    <property type="project" value="InterPro"/>
</dbReference>
<sequence>MTAMAVAFGAVLFTSCSQEEELAPSDAPMITDEVMAQFKELGFDVSDIALTNDKEVLDPAYEARNYLLEGDIIVTPENLSKMLESGVAHTGAVGEQYRTWNLVSAPRTIRVIGYTGGSNALDNTMRTALQGAINNFNNLNTNLNFTLTFGTNYGSYDIVVYRVSGSGGGSAGFPSGGNPYKYVQIQSGTSNYGTSVTRHVITHEIGHCVGLRHTDYFNRSLSCGSGGNEGSGGVGAVHVPGTPTGFDSNSIMLSCFSSGSSGYFGYYDRVALEYLY</sequence>
<dbReference type="InterPro" id="IPR024079">
    <property type="entry name" value="MetalloPept_cat_dom_sf"/>
</dbReference>
<comment type="caution">
    <text evidence="1">The sequence shown here is derived from an EMBL/GenBank/DDBJ whole genome shotgun (WGS) entry which is preliminary data.</text>
</comment>
<dbReference type="STRING" id="1237149.C900_05227"/>
<keyword evidence="2" id="KW-1185">Reference proteome</keyword>
<evidence type="ECO:0000313" key="1">
    <source>
        <dbReference type="EMBL" id="ELR73178.1"/>
    </source>
</evidence>
<dbReference type="Proteomes" id="UP000011135">
    <property type="component" value="Unassembled WGS sequence"/>
</dbReference>
<organism evidence="1 2">
    <name type="scientific">Fulvivirga imtechensis AK7</name>
    <dbReference type="NCBI Taxonomy" id="1237149"/>
    <lineage>
        <taxon>Bacteria</taxon>
        <taxon>Pseudomonadati</taxon>
        <taxon>Bacteroidota</taxon>
        <taxon>Cytophagia</taxon>
        <taxon>Cytophagales</taxon>
        <taxon>Fulvivirgaceae</taxon>
        <taxon>Fulvivirga</taxon>
    </lineage>
</organism>
<reference evidence="1 2" key="1">
    <citation type="submission" date="2012-12" db="EMBL/GenBank/DDBJ databases">
        <title>Genome assembly of Fulvivirga imtechensis AK7.</title>
        <authorList>
            <person name="Nupur N."/>
            <person name="Khatri I."/>
            <person name="Kumar R."/>
            <person name="Subramanian S."/>
            <person name="Pinnaka A."/>
        </authorList>
    </citation>
    <scope>NUCLEOTIDE SEQUENCE [LARGE SCALE GENOMIC DNA]</scope>
    <source>
        <strain evidence="1 2">AK7</strain>
    </source>
</reference>